<dbReference type="GO" id="GO:0016286">
    <property type="term" value="F:small conductance calcium-activated potassium channel activity"/>
    <property type="evidence" value="ECO:0007669"/>
    <property type="project" value="InterPro"/>
</dbReference>
<feature type="transmembrane region" description="Helical" evidence="2">
    <location>
        <begin position="205"/>
        <end position="223"/>
    </location>
</feature>
<accession>A0A6J8BWD9</accession>
<evidence type="ECO:0000256" key="1">
    <source>
        <dbReference type="SAM" id="Coils"/>
    </source>
</evidence>
<dbReference type="InterPro" id="IPR013099">
    <property type="entry name" value="K_chnl_dom"/>
</dbReference>
<gene>
    <name evidence="4" type="ORF">MCOR_22838</name>
</gene>
<feature type="transmembrane region" description="Helical" evidence="2">
    <location>
        <begin position="265"/>
        <end position="285"/>
    </location>
</feature>
<proteinExistence type="predicted"/>
<dbReference type="Proteomes" id="UP000507470">
    <property type="component" value="Unassembled WGS sequence"/>
</dbReference>
<dbReference type="Pfam" id="PF03530">
    <property type="entry name" value="SK_channel"/>
    <property type="match status" value="1"/>
</dbReference>
<reference evidence="4 5" key="1">
    <citation type="submission" date="2020-06" db="EMBL/GenBank/DDBJ databases">
        <authorList>
            <person name="Li R."/>
            <person name="Bekaert M."/>
        </authorList>
    </citation>
    <scope>NUCLEOTIDE SEQUENCE [LARGE SCALE GENOMIC DNA]</scope>
    <source>
        <strain evidence="5">wild</strain>
    </source>
</reference>
<evidence type="ECO:0000313" key="5">
    <source>
        <dbReference type="Proteomes" id="UP000507470"/>
    </source>
</evidence>
<feature type="transmembrane region" description="Helical" evidence="2">
    <location>
        <begin position="90"/>
        <end position="114"/>
    </location>
</feature>
<dbReference type="InterPro" id="IPR015449">
    <property type="entry name" value="K_chnl_Ca-activ_SK"/>
</dbReference>
<dbReference type="PANTHER" id="PTHR10153">
    <property type="entry name" value="SMALL CONDUCTANCE CALCIUM-ACTIVATED POTASSIUM CHANNEL"/>
    <property type="match status" value="1"/>
</dbReference>
<dbReference type="Gene3D" id="1.10.287.70">
    <property type="match status" value="2"/>
</dbReference>
<keyword evidence="2" id="KW-0812">Transmembrane</keyword>
<keyword evidence="2" id="KW-1133">Transmembrane helix</keyword>
<dbReference type="AlphaFoldDB" id="A0A6J8BWD9"/>
<name>A0A6J8BWD9_MYTCO</name>
<dbReference type="Pfam" id="PF07885">
    <property type="entry name" value="Ion_trans_2"/>
    <property type="match status" value="1"/>
</dbReference>
<feature type="coiled-coil region" evidence="1">
    <location>
        <begin position="363"/>
        <end position="420"/>
    </location>
</feature>
<dbReference type="EMBL" id="CACVKT020004014">
    <property type="protein sequence ID" value="CAC5387521.1"/>
    <property type="molecule type" value="Genomic_DNA"/>
</dbReference>
<feature type="domain" description="Potassium channel" evidence="3">
    <location>
        <begin position="271"/>
        <end position="351"/>
    </location>
</feature>
<evidence type="ECO:0000313" key="4">
    <source>
        <dbReference type="EMBL" id="CAC5387521.1"/>
    </source>
</evidence>
<keyword evidence="5" id="KW-1185">Reference proteome</keyword>
<evidence type="ECO:0000256" key="2">
    <source>
        <dbReference type="SAM" id="Phobius"/>
    </source>
</evidence>
<feature type="transmembrane region" description="Helical" evidence="2">
    <location>
        <begin position="162"/>
        <end position="184"/>
    </location>
</feature>
<feature type="transmembrane region" description="Helical" evidence="2">
    <location>
        <begin position="297"/>
        <end position="314"/>
    </location>
</feature>
<keyword evidence="1" id="KW-0175">Coiled coil</keyword>
<dbReference type="OrthoDB" id="73653at2759"/>
<protein>
    <recommendedName>
        <fullName evidence="3">Potassium channel domain-containing protein</fullName>
    </recommendedName>
</protein>
<feature type="transmembrane region" description="Helical" evidence="2">
    <location>
        <begin position="326"/>
        <end position="347"/>
    </location>
</feature>
<keyword evidence="2" id="KW-0472">Membrane</keyword>
<dbReference type="GO" id="GO:0016020">
    <property type="term" value="C:membrane"/>
    <property type="evidence" value="ECO:0007669"/>
    <property type="project" value="InterPro"/>
</dbReference>
<feature type="transmembrane region" description="Helical" evidence="2">
    <location>
        <begin position="126"/>
        <end position="150"/>
    </location>
</feature>
<evidence type="ECO:0000259" key="3">
    <source>
        <dbReference type="Pfam" id="PF07885"/>
    </source>
</evidence>
<dbReference type="SUPFAM" id="SSF81324">
    <property type="entry name" value="Voltage-gated potassium channels"/>
    <property type="match status" value="1"/>
</dbReference>
<organism evidence="4 5">
    <name type="scientific">Mytilus coruscus</name>
    <name type="common">Sea mussel</name>
    <dbReference type="NCBI Taxonomy" id="42192"/>
    <lineage>
        <taxon>Eukaryota</taxon>
        <taxon>Metazoa</taxon>
        <taxon>Spiralia</taxon>
        <taxon>Lophotrochozoa</taxon>
        <taxon>Mollusca</taxon>
        <taxon>Bivalvia</taxon>
        <taxon>Autobranchia</taxon>
        <taxon>Pteriomorphia</taxon>
        <taxon>Mytilida</taxon>
        <taxon>Mytiloidea</taxon>
        <taxon>Mytilidae</taxon>
        <taxon>Mytilinae</taxon>
        <taxon>Mytilus</taxon>
    </lineage>
</organism>
<sequence length="482" mass="54961">MELAIIKVDTIRKKITKYRKYKKLEDMSIKDFEIDNAKTPLFLRNKRNRKYVDNGSVEMGDLSNNDDIKTIGKLGKRLIRRKKLIQWRRWIIDLQFALALFGILLMIIETELYIADHISKAGVVSFYIKLIISISTACLLIAIWIGYYLGAQIRSVDAGVKNWLSVMTTYTWCALAFELFLCAIHPFPGDIKSNYKSPYGIKKKVSIDAVASILMLTRLYLVAKFAVVHSMLLTDTSTTSIGALSRVKINTMFVFKAAMSKKPGILLMLVMVCTFLCNSWAMRTCELYYEKNSEKNSYLEIMWLVAITFLTIGYGDRTPQSYCGRYISIVTGIMGVITTALLVAIITRKLEQTRAERYVFNFVNRLQNENKKKTAAANAIKALLRISILKKYGKDYIKEIRNYEDKLKQCLKEMRTAMGDKYHIGDEAVGMVDIAHEVSKIEDIIIRNASKTDGVNGRVASLELRLDSIDKKLDVISKVLVK</sequence>